<sequence length="373" mass="39479">MPDTVTRPAEGTSPGLRATARLRATHNGRTTTVRLLHSDGPFHLRRLRPQGDRARVCVLGAMSAPLGGDELALDVTAGTSTRLEVTAAAATIALSGATNEPATYDVRLTVGENASLHWLPQPLISTHGSSLHQTYRVDLHGTSHLLLRKEQLLGRSAEPPGQLSTRLTVLRAGSTILDQQTVYGPRAPAWDGPAVLGCHRATGQLLLVTPDLDPPPAPLLLGDPLRGHCVLSPLADDAALLATAVAPTLAGLRQLLDGPAPMPMAPGGPRTSERTHHRSSGGFLSARSVGVQAGRTVTLVRCSERWSMKGDRKAGRTAVRHGPVTSGPGVNSSSACSGQVGHWFGRKAIRLWSDVPMRRDRWHGCAVPSRAEV</sequence>
<dbReference type="GO" id="GO:0005737">
    <property type="term" value="C:cytoplasm"/>
    <property type="evidence" value="ECO:0007669"/>
    <property type="project" value="UniProtKB-SubCell"/>
</dbReference>
<dbReference type="InterPro" id="IPR002669">
    <property type="entry name" value="UreD"/>
</dbReference>
<comment type="function">
    <text evidence="2">Required for maturation of urease via the functional incorporation of the urease nickel metallocenter.</text>
</comment>
<evidence type="ECO:0000313" key="4">
    <source>
        <dbReference type="EMBL" id="QCD59169.1"/>
    </source>
</evidence>
<comment type="similarity">
    <text evidence="2">Belongs to the UreD family.</text>
</comment>
<dbReference type="Proteomes" id="UP000495940">
    <property type="component" value="Chromosome"/>
</dbReference>
<accession>A0A6G5RMV5</accession>
<gene>
    <name evidence="2" type="primary">ureD</name>
    <name evidence="4" type="ORF">CEB94_33450</name>
</gene>
<comment type="subunit">
    <text evidence="2">UreD, UreF and UreG form a complex that acts as a GTP-hydrolysis-dependent molecular chaperone, activating the urease apoprotein by helping to assemble the nickel containing metallocenter of UreC. The UreE protein probably delivers the nickel.</text>
</comment>
<dbReference type="HAMAP" id="MF_01384">
    <property type="entry name" value="UreD"/>
    <property type="match status" value="1"/>
</dbReference>
<dbReference type="Pfam" id="PF01774">
    <property type="entry name" value="UreD"/>
    <property type="match status" value="1"/>
</dbReference>
<name>A0A6G5RMV5_9ACTN</name>
<protein>
    <recommendedName>
        <fullName evidence="2">Urease accessory protein UreD</fullName>
    </recommendedName>
</protein>
<organism evidence="4 5">
    <name type="scientific">Streptomyces hawaiiensis</name>
    <dbReference type="NCBI Taxonomy" id="67305"/>
    <lineage>
        <taxon>Bacteria</taxon>
        <taxon>Bacillati</taxon>
        <taxon>Actinomycetota</taxon>
        <taxon>Actinomycetes</taxon>
        <taxon>Kitasatosporales</taxon>
        <taxon>Streptomycetaceae</taxon>
        <taxon>Streptomyces</taxon>
    </lineage>
</organism>
<dbReference type="GO" id="GO:0016151">
    <property type="term" value="F:nickel cation binding"/>
    <property type="evidence" value="ECO:0007669"/>
    <property type="project" value="UniProtKB-UniRule"/>
</dbReference>
<dbReference type="AlphaFoldDB" id="A0A6G5RMV5"/>
<evidence type="ECO:0000313" key="5">
    <source>
        <dbReference type="Proteomes" id="UP000495940"/>
    </source>
</evidence>
<proteinExistence type="inferred from homology"/>
<keyword evidence="1 2" id="KW-0143">Chaperone</keyword>
<evidence type="ECO:0000256" key="2">
    <source>
        <dbReference type="HAMAP-Rule" id="MF_01384"/>
    </source>
</evidence>
<reference evidence="4 5" key="1">
    <citation type="submission" date="2017-06" db="EMBL/GenBank/DDBJ databases">
        <title>Complete Genome Sequence of Streptomyces hawaiiensis NRRL 15010 and insights into acyldepsipeptides biosynthesis.</title>
        <authorList>
            <person name="Mariita R.M."/>
            <person name="Sello J.K."/>
        </authorList>
    </citation>
    <scope>NUCLEOTIDE SEQUENCE [LARGE SCALE GENOMIC DNA]</scope>
    <source>
        <strain evidence="4 5">ATCC 12236</strain>
    </source>
</reference>
<keyword evidence="2" id="KW-0963">Cytoplasm</keyword>
<keyword evidence="2" id="KW-0996">Nickel insertion</keyword>
<evidence type="ECO:0000256" key="3">
    <source>
        <dbReference type="SAM" id="MobiDB-lite"/>
    </source>
</evidence>
<keyword evidence="5" id="KW-1185">Reference proteome</keyword>
<dbReference type="KEGG" id="shaw:CEB94_33450"/>
<comment type="subcellular location">
    <subcellularLocation>
        <location evidence="2">Cytoplasm</location>
    </subcellularLocation>
</comment>
<dbReference type="EMBL" id="CP021978">
    <property type="protein sequence ID" value="QCD59169.1"/>
    <property type="molecule type" value="Genomic_DNA"/>
</dbReference>
<feature type="region of interest" description="Disordered" evidence="3">
    <location>
        <begin position="311"/>
        <end position="336"/>
    </location>
</feature>
<evidence type="ECO:0000256" key="1">
    <source>
        <dbReference type="ARBA" id="ARBA00023186"/>
    </source>
</evidence>